<feature type="chain" id="PRO_5035276515" description="Circadian oscillating protein COP23" evidence="1">
    <location>
        <begin position="35"/>
        <end position="258"/>
    </location>
</feature>
<reference evidence="2" key="1">
    <citation type="submission" date="2019-12" db="EMBL/GenBank/DDBJ databases">
        <title>High-Quality draft genome sequences of three cyanobacteria isolated from the limestone walls of the Old Cathedral of Coimbra.</title>
        <authorList>
            <person name="Tiago I."/>
            <person name="Soares F."/>
            <person name="Portugal A."/>
        </authorList>
    </citation>
    <scope>NUCLEOTIDE SEQUENCE</scope>
    <source>
        <strain evidence="2">A</strain>
    </source>
</reference>
<dbReference type="InterPro" id="IPR025478">
    <property type="entry name" value="COP23"/>
</dbReference>
<keyword evidence="3" id="KW-1185">Reference proteome</keyword>
<evidence type="ECO:0000256" key="1">
    <source>
        <dbReference type="SAM" id="SignalP"/>
    </source>
</evidence>
<evidence type="ECO:0000313" key="2">
    <source>
        <dbReference type="EMBL" id="NDJ17645.1"/>
    </source>
</evidence>
<keyword evidence="1" id="KW-0732">Signal</keyword>
<comment type="caution">
    <text evidence="2">The sequence shown here is derived from an EMBL/GenBank/DDBJ whole genome shotgun (WGS) entry which is preliminary data.</text>
</comment>
<evidence type="ECO:0008006" key="4">
    <source>
        <dbReference type="Google" id="ProtNLM"/>
    </source>
</evidence>
<accession>A0A8J8CLD5</accession>
<dbReference type="Proteomes" id="UP000646053">
    <property type="component" value="Unassembled WGS sequence"/>
</dbReference>
<dbReference type="RefSeq" id="WP_162423150.1">
    <property type="nucleotide sequence ID" value="NZ_WVIE01000009.1"/>
</dbReference>
<sequence>MSLRQFGSGLKARTVRGVSLSVGAIALMSGAAFAQTTPSTPPGDIIINPGGSNTGVPGGSTTTPPLSGVRFMCQTTNGQPTVMYFPDNQPSVAYPWAVPTAMGGGWSPERRCNEIARRLESYRPDGLVEMKTGVENGLNTVCVTTDRFPACRIVLTVPNGQDPLATRDRVFQNLTVADGGQQTQGVYTYGDSGSNDILGRLGDVLGLGRRRATQAASNGNINLKPFLSPKDGGTGAMLRRGVQVRPSVAPVQKPRIFR</sequence>
<dbReference type="EMBL" id="WVIE01000009">
    <property type="protein sequence ID" value="NDJ17645.1"/>
    <property type="molecule type" value="Genomic_DNA"/>
</dbReference>
<dbReference type="Pfam" id="PF14218">
    <property type="entry name" value="COP23"/>
    <property type="match status" value="1"/>
</dbReference>
<protein>
    <recommendedName>
        <fullName evidence="4">Circadian oscillating protein COP23</fullName>
    </recommendedName>
</protein>
<proteinExistence type="predicted"/>
<dbReference type="AlphaFoldDB" id="A0A8J8CLD5"/>
<feature type="signal peptide" evidence="1">
    <location>
        <begin position="1"/>
        <end position="34"/>
    </location>
</feature>
<organism evidence="2 3">
    <name type="scientific">Myxacorys almedinensis A</name>
    <dbReference type="NCBI Taxonomy" id="2690445"/>
    <lineage>
        <taxon>Bacteria</taxon>
        <taxon>Bacillati</taxon>
        <taxon>Cyanobacteriota</taxon>
        <taxon>Cyanophyceae</taxon>
        <taxon>Leptolyngbyales</taxon>
        <taxon>Leptolyngbyaceae</taxon>
        <taxon>Myxacorys</taxon>
        <taxon>Myxacorys almedinensis</taxon>
    </lineage>
</organism>
<gene>
    <name evidence="2" type="ORF">GS601_10135</name>
</gene>
<name>A0A8J8CLD5_9CYAN</name>
<evidence type="ECO:0000313" key="3">
    <source>
        <dbReference type="Proteomes" id="UP000646053"/>
    </source>
</evidence>